<dbReference type="EMBL" id="AZGY01000022">
    <property type="protein sequence ID" value="KZZ90215.1"/>
    <property type="molecule type" value="Genomic_DNA"/>
</dbReference>
<dbReference type="PANTHER" id="PTHR12640:SF0">
    <property type="entry name" value="DOLICHYL-DIPHOSPHOOLIGOSACCHARIDE--PROTEIN GLYCOSYLTRANSFERASE SUBUNIT 2"/>
    <property type="match status" value="1"/>
</dbReference>
<dbReference type="Pfam" id="PF25147">
    <property type="entry name" value="Ribophorin_II_C"/>
    <property type="match status" value="1"/>
</dbReference>
<proteinExistence type="predicted"/>
<evidence type="ECO:0000256" key="8">
    <source>
        <dbReference type="SAM" id="SignalP"/>
    </source>
</evidence>
<evidence type="ECO:0000256" key="4">
    <source>
        <dbReference type="ARBA" id="ARBA00022824"/>
    </source>
</evidence>
<dbReference type="InterPro" id="IPR008814">
    <property type="entry name" value="Swp1"/>
</dbReference>
<comment type="caution">
    <text evidence="10">The sequence shown here is derived from an EMBL/GenBank/DDBJ whole genome shotgun (WGS) entry which is preliminary data.</text>
</comment>
<gene>
    <name evidence="10" type="ORF">AAL_07316</name>
</gene>
<dbReference type="OrthoDB" id="432292at2759"/>
<evidence type="ECO:0000259" key="9">
    <source>
        <dbReference type="Pfam" id="PF25147"/>
    </source>
</evidence>
<dbReference type="GO" id="GO:0016740">
    <property type="term" value="F:transferase activity"/>
    <property type="evidence" value="ECO:0007669"/>
    <property type="project" value="UniProtKB-KW"/>
</dbReference>
<feature type="transmembrane region" description="Helical" evidence="7">
    <location>
        <begin position="184"/>
        <end position="207"/>
    </location>
</feature>
<dbReference type="InterPro" id="IPR056790">
    <property type="entry name" value="Ribophorin_II_C"/>
</dbReference>
<keyword evidence="4" id="KW-0256">Endoplasmic reticulum</keyword>
<reference evidence="10 11" key="1">
    <citation type="journal article" date="2016" name="Genome Biol. Evol.">
        <title>Divergent and convergent evolution of fungal pathogenicity.</title>
        <authorList>
            <person name="Shang Y."/>
            <person name="Xiao G."/>
            <person name="Zheng P."/>
            <person name="Cen K."/>
            <person name="Zhan S."/>
            <person name="Wang C."/>
        </authorList>
    </citation>
    <scope>NUCLEOTIDE SEQUENCE [LARGE SCALE GENOMIC DNA]</scope>
    <source>
        <strain evidence="10 11">RCEF 2490</strain>
    </source>
</reference>
<evidence type="ECO:0000256" key="1">
    <source>
        <dbReference type="ARBA" id="ARBA00004477"/>
    </source>
</evidence>
<keyword evidence="10" id="KW-0808">Transferase</keyword>
<sequence length="282" mass="29503">MRFPTAATVLALVGTAHAASSWTFADASVAVGKASDKVVEKFTDSTRVKQTLALGHRDSLKVSLTTKEGAQAKRPHQAFLVLREAASGLEAPFALTVKESGKGSVQITHKDLPVQLLTSQTPLEASIILGSTGATKGSVTAVFDIAVKLDPGHPTASPAAPLRYGKLGEIHHIFRADPKNPPKVVSLVFAAGVLATVPALFLGWTLLGGNFAHAQKAVGNAPVSHALFFGSIMAMEGVFLLYYSAWNLFQTLPVMGVVAGVAFLSGTKALGEVQGRRLAGER</sequence>
<evidence type="ECO:0000256" key="7">
    <source>
        <dbReference type="SAM" id="Phobius"/>
    </source>
</evidence>
<keyword evidence="3 8" id="KW-0732">Signal</keyword>
<feature type="signal peptide" evidence="8">
    <location>
        <begin position="1"/>
        <end position="18"/>
    </location>
</feature>
<evidence type="ECO:0000256" key="6">
    <source>
        <dbReference type="ARBA" id="ARBA00023136"/>
    </source>
</evidence>
<keyword evidence="5 7" id="KW-1133">Transmembrane helix</keyword>
<keyword evidence="11" id="KW-1185">Reference proteome</keyword>
<keyword evidence="2 7" id="KW-0812">Transmembrane</keyword>
<evidence type="ECO:0000256" key="2">
    <source>
        <dbReference type="ARBA" id="ARBA00022692"/>
    </source>
</evidence>
<keyword evidence="6 7" id="KW-0472">Membrane</keyword>
<dbReference type="AlphaFoldDB" id="A0A167XL14"/>
<dbReference type="STRING" id="1081109.A0A167XL14"/>
<evidence type="ECO:0000313" key="11">
    <source>
        <dbReference type="Proteomes" id="UP000078544"/>
    </source>
</evidence>
<protein>
    <submittedName>
        <fullName evidence="10">Oligosaccharyltransferase subunit ribophorin II</fullName>
    </submittedName>
</protein>
<dbReference type="GO" id="GO:0008250">
    <property type="term" value="C:oligosaccharyltransferase complex"/>
    <property type="evidence" value="ECO:0007669"/>
    <property type="project" value="InterPro"/>
</dbReference>
<feature type="domain" description="Ribophorin II C-terminal" evidence="9">
    <location>
        <begin position="174"/>
        <end position="277"/>
    </location>
</feature>
<dbReference type="PANTHER" id="PTHR12640">
    <property type="entry name" value="RIBOPHORIN II"/>
    <property type="match status" value="1"/>
</dbReference>
<organism evidence="10 11">
    <name type="scientific">Moelleriella libera RCEF 2490</name>
    <dbReference type="NCBI Taxonomy" id="1081109"/>
    <lineage>
        <taxon>Eukaryota</taxon>
        <taxon>Fungi</taxon>
        <taxon>Dikarya</taxon>
        <taxon>Ascomycota</taxon>
        <taxon>Pezizomycotina</taxon>
        <taxon>Sordariomycetes</taxon>
        <taxon>Hypocreomycetidae</taxon>
        <taxon>Hypocreales</taxon>
        <taxon>Clavicipitaceae</taxon>
        <taxon>Moelleriella</taxon>
    </lineage>
</organism>
<comment type="subcellular location">
    <subcellularLocation>
        <location evidence="1">Endoplasmic reticulum membrane</location>
        <topology evidence="1">Multi-pass membrane protein</topology>
    </subcellularLocation>
</comment>
<dbReference type="GO" id="GO:0006487">
    <property type="term" value="P:protein N-linked glycosylation"/>
    <property type="evidence" value="ECO:0007669"/>
    <property type="project" value="TreeGrafter"/>
</dbReference>
<feature type="chain" id="PRO_5044259787" evidence="8">
    <location>
        <begin position="19"/>
        <end position="282"/>
    </location>
</feature>
<dbReference type="UniPathway" id="UPA00378"/>
<feature type="transmembrane region" description="Helical" evidence="7">
    <location>
        <begin position="227"/>
        <end position="246"/>
    </location>
</feature>
<dbReference type="Proteomes" id="UP000078544">
    <property type="component" value="Unassembled WGS sequence"/>
</dbReference>
<evidence type="ECO:0000256" key="3">
    <source>
        <dbReference type="ARBA" id="ARBA00022729"/>
    </source>
</evidence>
<evidence type="ECO:0000256" key="5">
    <source>
        <dbReference type="ARBA" id="ARBA00022989"/>
    </source>
</evidence>
<name>A0A167XL14_9HYPO</name>
<evidence type="ECO:0000313" key="10">
    <source>
        <dbReference type="EMBL" id="KZZ90215.1"/>
    </source>
</evidence>
<accession>A0A167XL14</accession>